<dbReference type="OrthoDB" id="133929at2157"/>
<dbReference type="RefSeq" id="WP_048139020.1">
    <property type="nucleotide sequence ID" value="NZ_CP009516.1"/>
</dbReference>
<dbReference type="HOGENOM" id="CLU_028526_0_0_2"/>
<evidence type="ECO:0000256" key="4">
    <source>
        <dbReference type="ARBA" id="ARBA00022723"/>
    </source>
</evidence>
<dbReference type="InterPro" id="IPR011650">
    <property type="entry name" value="Peptidase_M20_dimer"/>
</dbReference>
<dbReference type="GO" id="GO:0005829">
    <property type="term" value="C:cytosol"/>
    <property type="evidence" value="ECO:0007669"/>
    <property type="project" value="TreeGrafter"/>
</dbReference>
<dbReference type="AlphaFoldDB" id="A0A0E3SFA6"/>
<dbReference type="FunFam" id="3.40.630.10:FF:000018">
    <property type="entry name" value="Aminoacyl-histidine dipeptidase PepD"/>
    <property type="match status" value="1"/>
</dbReference>
<evidence type="ECO:0000256" key="2">
    <source>
        <dbReference type="ARBA" id="ARBA00001947"/>
    </source>
</evidence>
<gene>
    <name evidence="10" type="ORF">MSHOH_1680</name>
</gene>
<evidence type="ECO:0000256" key="5">
    <source>
        <dbReference type="ARBA" id="ARBA00022801"/>
    </source>
</evidence>
<dbReference type="PATRIC" id="fig|1434110.4.peg.2118"/>
<keyword evidence="3" id="KW-0645">Protease</keyword>
<reference evidence="10 11" key="1">
    <citation type="submission" date="2014-07" db="EMBL/GenBank/DDBJ databases">
        <title>Methanogenic archaea and the global carbon cycle.</title>
        <authorList>
            <person name="Henriksen J.R."/>
            <person name="Luke J."/>
            <person name="Reinhart S."/>
            <person name="Benedict M.N."/>
            <person name="Youngblut N.D."/>
            <person name="Metcalf M.E."/>
            <person name="Whitaker R.J."/>
            <person name="Metcalf W.W."/>
        </authorList>
    </citation>
    <scope>NUCLEOTIDE SEQUENCE [LARGE SCALE GENOMIC DNA]</scope>
    <source>
        <strain evidence="10 11">HB-1</strain>
    </source>
</reference>
<dbReference type="Pfam" id="PF07687">
    <property type="entry name" value="M20_dimer"/>
    <property type="match status" value="1"/>
</dbReference>
<name>A0A0E3SFA6_9EURY</name>
<organism evidence="10 11">
    <name type="scientific">Methanosarcina horonobensis HB-1 = JCM 15518</name>
    <dbReference type="NCBI Taxonomy" id="1434110"/>
    <lineage>
        <taxon>Archaea</taxon>
        <taxon>Methanobacteriati</taxon>
        <taxon>Methanobacteriota</taxon>
        <taxon>Stenosarchaea group</taxon>
        <taxon>Methanomicrobia</taxon>
        <taxon>Methanosarcinales</taxon>
        <taxon>Methanosarcinaceae</taxon>
        <taxon>Methanosarcina</taxon>
    </lineage>
</organism>
<evidence type="ECO:0000256" key="8">
    <source>
        <dbReference type="ARBA" id="ARBA00023285"/>
    </source>
</evidence>
<dbReference type="PANTHER" id="PTHR43501:SF1">
    <property type="entry name" value="CYTOSOL NON-SPECIFIC DIPEPTIDASE"/>
    <property type="match status" value="1"/>
</dbReference>
<dbReference type="PRINTS" id="PR00934">
    <property type="entry name" value="XHISDIPTASE"/>
</dbReference>
<evidence type="ECO:0000256" key="7">
    <source>
        <dbReference type="ARBA" id="ARBA00023049"/>
    </source>
</evidence>
<dbReference type="KEGG" id="mhor:MSHOH_1680"/>
<evidence type="ECO:0000313" key="11">
    <source>
        <dbReference type="Proteomes" id="UP000033101"/>
    </source>
</evidence>
<dbReference type="SUPFAM" id="SSF55031">
    <property type="entry name" value="Bacterial exopeptidase dimerisation domain"/>
    <property type="match status" value="1"/>
</dbReference>
<keyword evidence="11" id="KW-1185">Reference proteome</keyword>
<feature type="domain" description="Peptidase M20 dimerisation" evidence="9">
    <location>
        <begin position="212"/>
        <end position="298"/>
    </location>
</feature>
<dbReference type="NCBIfam" id="TIGR01893">
    <property type="entry name" value="aa-his-dipept"/>
    <property type="match status" value="1"/>
</dbReference>
<dbReference type="CDD" id="cd03890">
    <property type="entry name" value="M20_pepD"/>
    <property type="match status" value="1"/>
</dbReference>
<evidence type="ECO:0000256" key="3">
    <source>
        <dbReference type="ARBA" id="ARBA00022670"/>
    </source>
</evidence>
<evidence type="ECO:0000313" key="10">
    <source>
        <dbReference type="EMBL" id="AKB78163.1"/>
    </source>
</evidence>
<keyword evidence="4" id="KW-0479">Metal-binding</keyword>
<proteinExistence type="predicted"/>
<evidence type="ECO:0000256" key="6">
    <source>
        <dbReference type="ARBA" id="ARBA00022833"/>
    </source>
</evidence>
<dbReference type="Proteomes" id="UP000033101">
    <property type="component" value="Chromosome"/>
</dbReference>
<dbReference type="SUPFAM" id="SSF53187">
    <property type="entry name" value="Zn-dependent exopeptidases"/>
    <property type="match status" value="1"/>
</dbReference>
<comment type="cofactor">
    <cofactor evidence="2">
        <name>Zn(2+)</name>
        <dbReference type="ChEBI" id="CHEBI:29105"/>
    </cofactor>
</comment>
<dbReference type="GeneID" id="24830892"/>
<dbReference type="GO" id="GO:0006508">
    <property type="term" value="P:proteolysis"/>
    <property type="evidence" value="ECO:0007669"/>
    <property type="project" value="UniProtKB-KW"/>
</dbReference>
<dbReference type="FunFam" id="3.40.630.10:FF:000015">
    <property type="entry name" value="Aminoacyl-histidine dipeptidase PepD"/>
    <property type="match status" value="1"/>
</dbReference>
<dbReference type="InterPro" id="IPR036264">
    <property type="entry name" value="Bact_exopeptidase_dim_dom"/>
</dbReference>
<keyword evidence="7" id="KW-0482">Metalloprotease</keyword>
<dbReference type="Gene3D" id="3.40.630.10">
    <property type="entry name" value="Zn peptidases"/>
    <property type="match status" value="2"/>
</dbReference>
<dbReference type="PIRSF" id="PIRSF016599">
    <property type="entry name" value="Xaa-His_dipept"/>
    <property type="match status" value="1"/>
</dbReference>
<dbReference type="InterPro" id="IPR001160">
    <property type="entry name" value="Peptidase_M20C"/>
</dbReference>
<dbReference type="EMBL" id="CP009516">
    <property type="protein sequence ID" value="AKB78163.1"/>
    <property type="molecule type" value="Genomic_DNA"/>
</dbReference>
<sequence length="514" mass="56990">MHPKTREILKTFEEINKIPRRSKNEEKLALWLLEWAGNHNLEAKTDALNNVLIKVPPTPGYEDSPGIVLQGHMDMVCEKCRESGHDFSKDPIKCVYDGEWLRGDGTSIGADNGIAIVIGLVLAESGINGEIEHPPLELLFTVDEETGLTGASGLEEGFFEGRILLNLDSEDEGIFIVGCAGGQNSRVYLPVEWEPFNYSKENEFRLFRLSVEGLEGGHSGVEIHRQRANGIQLLARVLVSLKEKVGKEDLRIVFFSGGNVHNAIPNHAEAFIALSRSKEKQAEDFVSGLKQTLRNEYAVSDPEITLQLKEVENRVIFETSGGKVTREKVTRREVPSDRVFSAGTEERLFGLLLGMPHGVHRVSDTIPGLVETSNNLAIVRTGENEIRIVSSQRSSVMSRLAEVTGKVETVAKLAGARVEHECGYPAWEPDLQSELLMKCKQAYAGTFGKEPEIKVVHAGLECGVIGSKCECIEMISFGPTIKDPHSPAERVFIPSIEKIWFFLENLLKSYAPYQ</sequence>
<dbReference type="Pfam" id="PF01546">
    <property type="entry name" value="Peptidase_M20"/>
    <property type="match status" value="1"/>
</dbReference>
<dbReference type="InterPro" id="IPR002933">
    <property type="entry name" value="Peptidase_M20"/>
</dbReference>
<keyword evidence="8" id="KW-0170">Cobalt</keyword>
<accession>A0A0E3SFA6</accession>
<dbReference type="PANTHER" id="PTHR43501">
    <property type="entry name" value="CYTOSOL NON-SPECIFIC DIPEPTIDASE"/>
    <property type="match status" value="1"/>
</dbReference>
<evidence type="ECO:0000256" key="1">
    <source>
        <dbReference type="ARBA" id="ARBA00001941"/>
    </source>
</evidence>
<keyword evidence="5" id="KW-0378">Hydrolase</keyword>
<dbReference type="GO" id="GO:0070573">
    <property type="term" value="F:metallodipeptidase activity"/>
    <property type="evidence" value="ECO:0007669"/>
    <property type="project" value="TreeGrafter"/>
</dbReference>
<dbReference type="GO" id="GO:0046872">
    <property type="term" value="F:metal ion binding"/>
    <property type="evidence" value="ECO:0007669"/>
    <property type="project" value="UniProtKB-KW"/>
</dbReference>
<dbReference type="STRING" id="1434110.MSHOH_1680"/>
<comment type="cofactor">
    <cofactor evidence="1">
        <name>Co(2+)</name>
        <dbReference type="ChEBI" id="CHEBI:48828"/>
    </cofactor>
</comment>
<evidence type="ECO:0000259" key="9">
    <source>
        <dbReference type="Pfam" id="PF07687"/>
    </source>
</evidence>
<keyword evidence="6" id="KW-0862">Zinc</keyword>
<protein>
    <submittedName>
        <fullName evidence="10">Aminoacyl-histidine dipeptidase (Peptidase D)</fullName>
    </submittedName>
</protein>